<keyword evidence="1" id="KW-0727">SH2 domain</keyword>
<feature type="domain" description="SH2" evidence="2">
    <location>
        <begin position="162"/>
        <end position="256"/>
    </location>
</feature>
<sequence length="283" mass="32442">MNRFQRLWSYEKLANENVKDEKVIDDEDYNSCFQLGKNLKNSCKKLIIMKSQQQHYEESKVTVEDAASVATEKKIIKKLREQQNNNKQNKNQKSLYKCLNKFLSKVSTQHERLHDLNEGEEKSGDLDEYVASGIYEIFGKSCSKTASKPIEIEAEDLTSNSWYQSGLLGKFSLEMLKHQSPGSFIIHKSSLKSSNFILSLRVPSKSSSKVSHYLILQSKKGYRIKGEAKFFPTIASLVTHHSVMSEQLPVTLMVQRETCSLVHKNNDDFSSLEDLKIIFTDLE</sequence>
<keyword evidence="4" id="KW-1185">Reference proteome</keyword>
<dbReference type="Gene3D" id="3.30.505.10">
    <property type="entry name" value="SH2 domain"/>
    <property type="match status" value="1"/>
</dbReference>
<evidence type="ECO:0000313" key="4">
    <source>
        <dbReference type="Proteomes" id="UP001153620"/>
    </source>
</evidence>
<dbReference type="EMBL" id="OU895877">
    <property type="protein sequence ID" value="CAG9800878.1"/>
    <property type="molecule type" value="Genomic_DNA"/>
</dbReference>
<dbReference type="AlphaFoldDB" id="A0A9N9RPT4"/>
<dbReference type="PROSITE" id="PS50001">
    <property type="entry name" value="SH2"/>
    <property type="match status" value="1"/>
</dbReference>
<dbReference type="OrthoDB" id="10013007at2759"/>
<reference evidence="3" key="2">
    <citation type="submission" date="2022-10" db="EMBL/GenBank/DDBJ databases">
        <authorList>
            <consortium name="ENA_rothamsted_submissions"/>
            <consortium name="culmorum"/>
            <person name="King R."/>
        </authorList>
    </citation>
    <scope>NUCLEOTIDE SEQUENCE</scope>
</reference>
<evidence type="ECO:0000256" key="1">
    <source>
        <dbReference type="PROSITE-ProRule" id="PRU00191"/>
    </source>
</evidence>
<dbReference type="SMART" id="SM00252">
    <property type="entry name" value="SH2"/>
    <property type="match status" value="1"/>
</dbReference>
<dbReference type="InterPro" id="IPR036860">
    <property type="entry name" value="SH2_dom_sf"/>
</dbReference>
<dbReference type="InterPro" id="IPR000980">
    <property type="entry name" value="SH2"/>
</dbReference>
<dbReference type="PANTHER" id="PTHR15832">
    <property type="entry name" value="SHC (SRC HOMOLOGY DOMAIN C-TERMINAL) ADAPTOR HOMOLOG"/>
    <property type="match status" value="1"/>
</dbReference>
<dbReference type="Proteomes" id="UP001153620">
    <property type="component" value="Chromosome 1"/>
</dbReference>
<gene>
    <name evidence="3" type="ORF">CHIRRI_LOCUS3816</name>
</gene>
<evidence type="ECO:0000313" key="3">
    <source>
        <dbReference type="EMBL" id="CAG9800878.1"/>
    </source>
</evidence>
<organism evidence="3 4">
    <name type="scientific">Chironomus riparius</name>
    <dbReference type="NCBI Taxonomy" id="315576"/>
    <lineage>
        <taxon>Eukaryota</taxon>
        <taxon>Metazoa</taxon>
        <taxon>Ecdysozoa</taxon>
        <taxon>Arthropoda</taxon>
        <taxon>Hexapoda</taxon>
        <taxon>Insecta</taxon>
        <taxon>Pterygota</taxon>
        <taxon>Neoptera</taxon>
        <taxon>Endopterygota</taxon>
        <taxon>Diptera</taxon>
        <taxon>Nematocera</taxon>
        <taxon>Chironomoidea</taxon>
        <taxon>Chironomidae</taxon>
        <taxon>Chironominae</taxon>
        <taxon>Chironomus</taxon>
    </lineage>
</organism>
<protein>
    <recommendedName>
        <fullName evidence="2">SH2 domain-containing protein</fullName>
    </recommendedName>
</protein>
<dbReference type="Pfam" id="PF00017">
    <property type="entry name" value="SH2"/>
    <property type="match status" value="1"/>
</dbReference>
<dbReference type="PANTHER" id="PTHR15832:SF2">
    <property type="entry name" value="SH2 DOMAIN-CONTAINING PROTEIN"/>
    <property type="match status" value="1"/>
</dbReference>
<reference evidence="3" key="1">
    <citation type="submission" date="2022-01" db="EMBL/GenBank/DDBJ databases">
        <authorList>
            <person name="King R."/>
        </authorList>
    </citation>
    <scope>NUCLEOTIDE SEQUENCE</scope>
</reference>
<proteinExistence type="predicted"/>
<name>A0A9N9RPT4_9DIPT</name>
<evidence type="ECO:0000259" key="2">
    <source>
        <dbReference type="PROSITE" id="PS50001"/>
    </source>
</evidence>
<accession>A0A9N9RPT4</accession>
<dbReference type="SUPFAM" id="SSF55550">
    <property type="entry name" value="SH2 domain"/>
    <property type="match status" value="1"/>
</dbReference>